<dbReference type="EMBL" id="BAAAVT010000009">
    <property type="protein sequence ID" value="GAA3064015.1"/>
    <property type="molecule type" value="Genomic_DNA"/>
</dbReference>
<organism evidence="2 3">
    <name type="scientific">Nesterenkonia aethiopica</name>
    <dbReference type="NCBI Taxonomy" id="269144"/>
    <lineage>
        <taxon>Bacteria</taxon>
        <taxon>Bacillati</taxon>
        <taxon>Actinomycetota</taxon>
        <taxon>Actinomycetes</taxon>
        <taxon>Micrococcales</taxon>
        <taxon>Micrococcaceae</taxon>
        <taxon>Nesterenkonia</taxon>
    </lineage>
</organism>
<name>A0ABP6LW53_9MICC</name>
<sequence>MPATPVEEPETRLGPAATSAGAARPAESGTPTQPETRGIELIDESSRRGRPGAL</sequence>
<feature type="compositionally biased region" description="Basic and acidic residues" evidence="1">
    <location>
        <begin position="37"/>
        <end position="47"/>
    </location>
</feature>
<dbReference type="RefSeq" id="WP_344685886.1">
    <property type="nucleotide sequence ID" value="NZ_BAAAVT010000009.1"/>
</dbReference>
<keyword evidence="3" id="KW-1185">Reference proteome</keyword>
<evidence type="ECO:0000313" key="3">
    <source>
        <dbReference type="Proteomes" id="UP001500236"/>
    </source>
</evidence>
<reference evidence="3" key="1">
    <citation type="journal article" date="2019" name="Int. J. Syst. Evol. Microbiol.">
        <title>The Global Catalogue of Microorganisms (GCM) 10K type strain sequencing project: providing services to taxonomists for standard genome sequencing and annotation.</title>
        <authorList>
            <consortium name="The Broad Institute Genomics Platform"/>
            <consortium name="The Broad Institute Genome Sequencing Center for Infectious Disease"/>
            <person name="Wu L."/>
            <person name="Ma J."/>
        </authorList>
    </citation>
    <scope>NUCLEOTIDE SEQUENCE [LARGE SCALE GENOMIC DNA]</scope>
    <source>
        <strain evidence="3">JCM 14309</strain>
    </source>
</reference>
<proteinExistence type="predicted"/>
<feature type="region of interest" description="Disordered" evidence="1">
    <location>
        <begin position="1"/>
        <end position="54"/>
    </location>
</feature>
<gene>
    <name evidence="2" type="ORF">GCM10010529_16400</name>
</gene>
<evidence type="ECO:0000313" key="2">
    <source>
        <dbReference type="EMBL" id="GAA3064015.1"/>
    </source>
</evidence>
<accession>A0ABP6LW53</accession>
<evidence type="ECO:0000256" key="1">
    <source>
        <dbReference type="SAM" id="MobiDB-lite"/>
    </source>
</evidence>
<feature type="compositionally biased region" description="Low complexity" evidence="1">
    <location>
        <begin position="14"/>
        <end position="26"/>
    </location>
</feature>
<dbReference type="Proteomes" id="UP001500236">
    <property type="component" value="Unassembled WGS sequence"/>
</dbReference>
<protein>
    <submittedName>
        <fullName evidence="2">Uncharacterized protein</fullName>
    </submittedName>
</protein>
<comment type="caution">
    <text evidence="2">The sequence shown here is derived from an EMBL/GenBank/DDBJ whole genome shotgun (WGS) entry which is preliminary data.</text>
</comment>